<dbReference type="SMART" id="SM00014">
    <property type="entry name" value="acidPPc"/>
    <property type="match status" value="1"/>
</dbReference>
<keyword evidence="6 10" id="KW-1133">Transmembrane helix</keyword>
<dbReference type="GO" id="GO:0050380">
    <property type="term" value="F:undecaprenyl-diphosphatase activity"/>
    <property type="evidence" value="ECO:0007669"/>
    <property type="project" value="UniProtKB-EC"/>
</dbReference>
<keyword evidence="5" id="KW-0378">Hydrolase</keyword>
<evidence type="ECO:0000256" key="1">
    <source>
        <dbReference type="ARBA" id="ARBA00004651"/>
    </source>
</evidence>
<accession>A0A369CCC0</accession>
<evidence type="ECO:0000256" key="2">
    <source>
        <dbReference type="ARBA" id="ARBA00012374"/>
    </source>
</evidence>
<feature type="transmembrane region" description="Helical" evidence="10">
    <location>
        <begin position="158"/>
        <end position="178"/>
    </location>
</feature>
<dbReference type="Gene3D" id="1.20.144.10">
    <property type="entry name" value="Phosphatidic acid phosphatase type 2/haloperoxidase"/>
    <property type="match status" value="1"/>
</dbReference>
<dbReference type="InterPro" id="IPR000326">
    <property type="entry name" value="PAP2/HPO"/>
</dbReference>
<dbReference type="EC" id="3.6.1.27" evidence="2"/>
<comment type="caution">
    <text evidence="12">The sequence shown here is derived from an EMBL/GenBank/DDBJ whole genome shotgun (WGS) entry which is preliminary data.</text>
</comment>
<evidence type="ECO:0000313" key="12">
    <source>
        <dbReference type="EMBL" id="RCX30376.1"/>
    </source>
</evidence>
<dbReference type="CDD" id="cd01610">
    <property type="entry name" value="PAP2_like"/>
    <property type="match status" value="1"/>
</dbReference>
<dbReference type="SUPFAM" id="SSF48317">
    <property type="entry name" value="Acid phosphatase/Vanadium-dependent haloperoxidase"/>
    <property type="match status" value="1"/>
</dbReference>
<evidence type="ECO:0000256" key="8">
    <source>
        <dbReference type="ARBA" id="ARBA00032707"/>
    </source>
</evidence>
<comment type="catalytic activity">
    <reaction evidence="9">
        <text>di-trans,octa-cis-undecaprenyl diphosphate + H2O = di-trans,octa-cis-undecaprenyl phosphate + phosphate + H(+)</text>
        <dbReference type="Rhea" id="RHEA:28094"/>
        <dbReference type="ChEBI" id="CHEBI:15377"/>
        <dbReference type="ChEBI" id="CHEBI:15378"/>
        <dbReference type="ChEBI" id="CHEBI:43474"/>
        <dbReference type="ChEBI" id="CHEBI:58405"/>
        <dbReference type="ChEBI" id="CHEBI:60392"/>
        <dbReference type="EC" id="3.6.1.27"/>
    </reaction>
</comment>
<evidence type="ECO:0000256" key="10">
    <source>
        <dbReference type="SAM" id="Phobius"/>
    </source>
</evidence>
<dbReference type="Pfam" id="PF01569">
    <property type="entry name" value="PAP2"/>
    <property type="match status" value="1"/>
</dbReference>
<keyword evidence="13" id="KW-1185">Reference proteome</keyword>
<evidence type="ECO:0000259" key="11">
    <source>
        <dbReference type="SMART" id="SM00014"/>
    </source>
</evidence>
<gene>
    <name evidence="12" type="ORF">DFQ59_105210</name>
</gene>
<dbReference type="Proteomes" id="UP000252707">
    <property type="component" value="Unassembled WGS sequence"/>
</dbReference>
<feature type="transmembrane region" description="Helical" evidence="10">
    <location>
        <begin position="131"/>
        <end position="152"/>
    </location>
</feature>
<organism evidence="12 13">
    <name type="scientific">Thioalbus denitrificans</name>
    <dbReference type="NCBI Taxonomy" id="547122"/>
    <lineage>
        <taxon>Bacteria</taxon>
        <taxon>Pseudomonadati</taxon>
        <taxon>Pseudomonadota</taxon>
        <taxon>Gammaproteobacteria</taxon>
        <taxon>Chromatiales</taxon>
        <taxon>Ectothiorhodospiraceae</taxon>
        <taxon>Thioalbus</taxon>
    </lineage>
</organism>
<proteinExistence type="predicted"/>
<evidence type="ECO:0000256" key="4">
    <source>
        <dbReference type="ARBA" id="ARBA00022692"/>
    </source>
</evidence>
<keyword evidence="3" id="KW-1003">Cell membrane</keyword>
<reference evidence="12 13" key="1">
    <citation type="submission" date="2018-07" db="EMBL/GenBank/DDBJ databases">
        <title>Genomic Encyclopedia of Type Strains, Phase IV (KMG-IV): sequencing the most valuable type-strain genomes for metagenomic binning, comparative biology and taxonomic classification.</title>
        <authorList>
            <person name="Goeker M."/>
        </authorList>
    </citation>
    <scope>NUCLEOTIDE SEQUENCE [LARGE SCALE GENOMIC DNA]</scope>
    <source>
        <strain evidence="12 13">DSM 26407</strain>
    </source>
</reference>
<evidence type="ECO:0000256" key="5">
    <source>
        <dbReference type="ARBA" id="ARBA00022801"/>
    </source>
</evidence>
<keyword evidence="4 10" id="KW-0812">Transmembrane</keyword>
<dbReference type="OrthoDB" id="9780507at2"/>
<protein>
    <recommendedName>
        <fullName evidence="2">undecaprenyl-diphosphate phosphatase</fullName>
        <ecNumber evidence="2">3.6.1.27</ecNumber>
    </recommendedName>
    <alternativeName>
        <fullName evidence="8">Undecaprenyl pyrophosphate phosphatase</fullName>
    </alternativeName>
</protein>
<evidence type="ECO:0000256" key="7">
    <source>
        <dbReference type="ARBA" id="ARBA00023136"/>
    </source>
</evidence>
<sequence>MTTQAVLQRLTARELPLCRRINRLSRRRSVERFFARVSRLGDGVFWYLLMLLLPVVHGPAAWETVAEMALTGVINLAIYRRLKGTTLRQRPFRMDAGIHLGAPPLDAYSFPSGHTMHAVGFSTVLVTQIPALGWLVIPFAVLVALSRVILGLHYPSDVAAGALLGTVTAIAVGMLGPFI</sequence>
<evidence type="ECO:0000256" key="9">
    <source>
        <dbReference type="ARBA" id="ARBA00047594"/>
    </source>
</evidence>
<dbReference type="EMBL" id="QPJY01000005">
    <property type="protein sequence ID" value="RCX30376.1"/>
    <property type="molecule type" value="Genomic_DNA"/>
</dbReference>
<evidence type="ECO:0000256" key="6">
    <source>
        <dbReference type="ARBA" id="ARBA00022989"/>
    </source>
</evidence>
<evidence type="ECO:0000256" key="3">
    <source>
        <dbReference type="ARBA" id="ARBA00022475"/>
    </source>
</evidence>
<dbReference type="InterPro" id="IPR036938">
    <property type="entry name" value="PAP2/HPO_sf"/>
</dbReference>
<dbReference type="PANTHER" id="PTHR14969">
    <property type="entry name" value="SPHINGOSINE-1-PHOSPHATE PHOSPHOHYDROLASE"/>
    <property type="match status" value="1"/>
</dbReference>
<dbReference type="GO" id="GO:0005886">
    <property type="term" value="C:plasma membrane"/>
    <property type="evidence" value="ECO:0007669"/>
    <property type="project" value="UniProtKB-SubCell"/>
</dbReference>
<feature type="domain" description="Phosphatidic acid phosphatase type 2/haloperoxidase" evidence="11">
    <location>
        <begin position="65"/>
        <end position="173"/>
    </location>
</feature>
<comment type="subcellular location">
    <subcellularLocation>
        <location evidence="1">Cell membrane</location>
        <topology evidence="1">Multi-pass membrane protein</topology>
    </subcellularLocation>
</comment>
<evidence type="ECO:0000313" key="13">
    <source>
        <dbReference type="Proteomes" id="UP000252707"/>
    </source>
</evidence>
<dbReference type="PANTHER" id="PTHR14969:SF62">
    <property type="entry name" value="DECAPRENYLPHOSPHORYL-5-PHOSPHORIBOSE PHOSPHATASE RV3807C-RELATED"/>
    <property type="match status" value="1"/>
</dbReference>
<dbReference type="AlphaFoldDB" id="A0A369CCC0"/>
<name>A0A369CCC0_9GAMM</name>
<dbReference type="RefSeq" id="WP_114279970.1">
    <property type="nucleotide sequence ID" value="NZ_QPJY01000005.1"/>
</dbReference>
<keyword evidence="7 10" id="KW-0472">Membrane</keyword>